<proteinExistence type="predicted"/>
<accession>A0A7C4RNT6</accession>
<evidence type="ECO:0000313" key="1">
    <source>
        <dbReference type="EMBL" id="HGU32248.1"/>
    </source>
</evidence>
<dbReference type="EMBL" id="DSUH01000121">
    <property type="protein sequence ID" value="HGU32248.1"/>
    <property type="molecule type" value="Genomic_DNA"/>
</dbReference>
<sequence length="73" mass="8224">MAHTTIADLTVDDLRKLIRETVIQTFSEMLSDPDEGLELRDEFKIELQRALPTDEAGKTIPAQEVAARLGLTW</sequence>
<dbReference type="AlphaFoldDB" id="A0A7C4RNT6"/>
<organism evidence="1">
    <name type="scientific">Desulfatirhabdium butyrativorans</name>
    <dbReference type="NCBI Taxonomy" id="340467"/>
    <lineage>
        <taxon>Bacteria</taxon>
        <taxon>Pseudomonadati</taxon>
        <taxon>Thermodesulfobacteriota</taxon>
        <taxon>Desulfobacteria</taxon>
        <taxon>Desulfobacterales</taxon>
        <taxon>Desulfatirhabdiaceae</taxon>
        <taxon>Desulfatirhabdium</taxon>
    </lineage>
</organism>
<reference evidence="1" key="1">
    <citation type="journal article" date="2020" name="mSystems">
        <title>Genome- and Community-Level Interaction Insights into Carbon Utilization and Element Cycling Functions of Hydrothermarchaeota in Hydrothermal Sediment.</title>
        <authorList>
            <person name="Zhou Z."/>
            <person name="Liu Y."/>
            <person name="Xu W."/>
            <person name="Pan J."/>
            <person name="Luo Z.H."/>
            <person name="Li M."/>
        </authorList>
    </citation>
    <scope>NUCLEOTIDE SEQUENCE [LARGE SCALE GENOMIC DNA]</scope>
    <source>
        <strain evidence="1">SpSt-477</strain>
    </source>
</reference>
<gene>
    <name evidence="1" type="ORF">ENS29_05270</name>
</gene>
<comment type="caution">
    <text evidence="1">The sequence shown here is derived from an EMBL/GenBank/DDBJ whole genome shotgun (WGS) entry which is preliminary data.</text>
</comment>
<protein>
    <submittedName>
        <fullName evidence="1">Uncharacterized protein</fullName>
    </submittedName>
</protein>
<name>A0A7C4RNT6_9BACT</name>